<dbReference type="PANTHER" id="PTHR43725:SF47">
    <property type="entry name" value="UDP-GLUCOSE 4-EPIMERASE"/>
    <property type="match status" value="1"/>
</dbReference>
<dbReference type="SUPFAM" id="SSF51735">
    <property type="entry name" value="NAD(P)-binding Rossmann-fold domains"/>
    <property type="match status" value="1"/>
</dbReference>
<evidence type="ECO:0000256" key="8">
    <source>
        <dbReference type="RuleBase" id="RU366046"/>
    </source>
</evidence>
<organism evidence="10 11">
    <name type="scientific">Cherax quadricarinatus</name>
    <name type="common">Australian red claw crayfish</name>
    <dbReference type="NCBI Taxonomy" id="27406"/>
    <lineage>
        <taxon>Eukaryota</taxon>
        <taxon>Metazoa</taxon>
        <taxon>Ecdysozoa</taxon>
        <taxon>Arthropoda</taxon>
        <taxon>Crustacea</taxon>
        <taxon>Multicrustacea</taxon>
        <taxon>Malacostraca</taxon>
        <taxon>Eumalacostraca</taxon>
        <taxon>Eucarida</taxon>
        <taxon>Decapoda</taxon>
        <taxon>Pleocyemata</taxon>
        <taxon>Astacidea</taxon>
        <taxon>Parastacoidea</taxon>
        <taxon>Parastacidae</taxon>
        <taxon>Cherax</taxon>
    </lineage>
</organism>
<reference evidence="10 11" key="1">
    <citation type="journal article" date="2024" name="BMC Genomics">
        <title>Genome assembly of redclaw crayfish (Cherax quadricarinatus) provides insights into its immune adaptation and hypoxia tolerance.</title>
        <authorList>
            <person name="Liu Z."/>
            <person name="Zheng J."/>
            <person name="Li H."/>
            <person name="Fang K."/>
            <person name="Wang S."/>
            <person name="He J."/>
            <person name="Zhou D."/>
            <person name="Weng S."/>
            <person name="Chi M."/>
            <person name="Gu Z."/>
            <person name="He J."/>
            <person name="Li F."/>
            <person name="Wang M."/>
        </authorList>
    </citation>
    <scope>NUCLEOTIDE SEQUENCE [LARGE SCALE GENOMIC DNA]</scope>
    <source>
        <strain evidence="10">ZL_2023a</strain>
    </source>
</reference>
<proteinExistence type="inferred from homology"/>
<dbReference type="InterPro" id="IPR001509">
    <property type="entry name" value="Epimerase_deHydtase"/>
</dbReference>
<name>A0AAW0WUX7_CHEQU</name>
<dbReference type="NCBIfam" id="NF007956">
    <property type="entry name" value="PRK10675.1"/>
    <property type="match status" value="1"/>
</dbReference>
<evidence type="ECO:0000313" key="10">
    <source>
        <dbReference type="EMBL" id="KAK8731784.1"/>
    </source>
</evidence>
<comment type="cofactor">
    <cofactor evidence="3 8">
        <name>NAD(+)</name>
        <dbReference type="ChEBI" id="CHEBI:57540"/>
    </cofactor>
</comment>
<keyword evidence="7 8" id="KW-0413">Isomerase</keyword>
<dbReference type="AlphaFoldDB" id="A0AAW0WUX7"/>
<evidence type="ECO:0000256" key="1">
    <source>
        <dbReference type="ARBA" id="ARBA00000014"/>
    </source>
</evidence>
<keyword evidence="5 8" id="KW-0520">NAD</keyword>
<comment type="pathway">
    <text evidence="4 8">Carbohydrate metabolism; galactose metabolism.</text>
</comment>
<comment type="catalytic activity">
    <reaction evidence="1">
        <text>UDP-N-acetyl-alpha-D-glucosamine = UDP-N-acetyl-alpha-D-galactosamine</text>
        <dbReference type="Rhea" id="RHEA:20517"/>
        <dbReference type="ChEBI" id="CHEBI:57705"/>
        <dbReference type="ChEBI" id="CHEBI:67138"/>
        <dbReference type="EC" id="5.1.3.7"/>
    </reaction>
</comment>
<dbReference type="PANTHER" id="PTHR43725">
    <property type="entry name" value="UDP-GLUCOSE 4-EPIMERASE"/>
    <property type="match status" value="1"/>
</dbReference>
<evidence type="ECO:0000256" key="5">
    <source>
        <dbReference type="ARBA" id="ARBA00023027"/>
    </source>
</evidence>
<sequence length="351" mass="37836">MGLLVLVTGGAGFVGSHTLVELLEAGHRVVVVDNCCNSARGQEAGQLPPALARVCTITGKTITAFHMVSLLDRDALAQVFAQHKIDVVIHFAALKAVGESVEKPLAYYSNNVTGTLTLLEVMNEAGVKRLVYSSSATVYGVPQYLPTDEQHPTGVGITNPYGHTKHICEQILRDLAATDKEWRVVLLRYFNPVGAHESGMIGEDPKGTPNNLLPYIAQVAVGKLDELLVYGGDYNTPDGTGVRDYIHVMDLASGHVAALDKLNSEDFQGAVAYNLGTGAGVSVLEMITAFTRASQKKIPYRVVGRREGDVATMVGSCVLAQQQLGWRASRDLHQMCVDAWCWQSQNPDGYA</sequence>
<keyword evidence="11" id="KW-1185">Reference proteome</keyword>
<dbReference type="GO" id="GO:0003978">
    <property type="term" value="F:UDP-glucose 4-epimerase activity"/>
    <property type="evidence" value="ECO:0007669"/>
    <property type="project" value="UniProtKB-UniRule"/>
</dbReference>
<evidence type="ECO:0000256" key="3">
    <source>
        <dbReference type="ARBA" id="ARBA00001911"/>
    </source>
</evidence>
<dbReference type="NCBIfam" id="TIGR01179">
    <property type="entry name" value="galE"/>
    <property type="match status" value="1"/>
</dbReference>
<evidence type="ECO:0000256" key="4">
    <source>
        <dbReference type="ARBA" id="ARBA00004947"/>
    </source>
</evidence>
<comment type="catalytic activity">
    <reaction evidence="2 8">
        <text>UDP-alpha-D-glucose = UDP-alpha-D-galactose</text>
        <dbReference type="Rhea" id="RHEA:22168"/>
        <dbReference type="ChEBI" id="CHEBI:58885"/>
        <dbReference type="ChEBI" id="CHEBI:66914"/>
        <dbReference type="EC" id="5.1.3.2"/>
    </reaction>
</comment>
<feature type="domain" description="NAD-dependent epimerase/dehydratase" evidence="9">
    <location>
        <begin position="5"/>
        <end position="275"/>
    </location>
</feature>
<dbReference type="EC" id="5.1.3.2" evidence="8"/>
<dbReference type="InterPro" id="IPR036291">
    <property type="entry name" value="NAD(P)-bd_dom_sf"/>
</dbReference>
<dbReference type="GO" id="GO:0005829">
    <property type="term" value="C:cytosol"/>
    <property type="evidence" value="ECO:0007669"/>
    <property type="project" value="TreeGrafter"/>
</dbReference>
<dbReference type="Gene3D" id="3.40.50.720">
    <property type="entry name" value="NAD(P)-binding Rossmann-like Domain"/>
    <property type="match status" value="1"/>
</dbReference>
<evidence type="ECO:0000313" key="11">
    <source>
        <dbReference type="Proteomes" id="UP001445076"/>
    </source>
</evidence>
<comment type="subunit">
    <text evidence="8">Homodimer.</text>
</comment>
<comment type="similarity">
    <text evidence="8">Belongs to the NAD(P)-dependent epimerase/dehydratase family.</text>
</comment>
<dbReference type="Proteomes" id="UP001445076">
    <property type="component" value="Unassembled WGS sequence"/>
</dbReference>
<evidence type="ECO:0000259" key="9">
    <source>
        <dbReference type="Pfam" id="PF01370"/>
    </source>
</evidence>
<dbReference type="Gene3D" id="3.90.25.10">
    <property type="entry name" value="UDP-galactose 4-epimerase, domain 1"/>
    <property type="match status" value="1"/>
</dbReference>
<dbReference type="Pfam" id="PF01370">
    <property type="entry name" value="Epimerase"/>
    <property type="match status" value="1"/>
</dbReference>
<evidence type="ECO:0000256" key="6">
    <source>
        <dbReference type="ARBA" id="ARBA00023144"/>
    </source>
</evidence>
<dbReference type="GO" id="GO:0033499">
    <property type="term" value="P:galactose catabolic process via UDP-galactose, Leloir pathway"/>
    <property type="evidence" value="ECO:0007669"/>
    <property type="project" value="TreeGrafter"/>
</dbReference>
<dbReference type="EMBL" id="JARKIK010000059">
    <property type="protein sequence ID" value="KAK8731784.1"/>
    <property type="molecule type" value="Genomic_DNA"/>
</dbReference>
<gene>
    <name evidence="10" type="ORF">OTU49_007261</name>
</gene>
<evidence type="ECO:0000256" key="2">
    <source>
        <dbReference type="ARBA" id="ARBA00000083"/>
    </source>
</evidence>
<dbReference type="CDD" id="cd05247">
    <property type="entry name" value="UDP_G4E_1_SDR_e"/>
    <property type="match status" value="1"/>
</dbReference>
<reference evidence="10" key="2">
    <citation type="submission" date="2024-01" db="EMBL/GenBank/DDBJ databases">
        <authorList>
            <person name="He J."/>
            <person name="Wang M."/>
            <person name="Zheng J."/>
            <person name="Liu Z."/>
        </authorList>
    </citation>
    <scope>NUCLEOTIDE SEQUENCE</scope>
    <source>
        <strain evidence="10">ZL_2023a</strain>
        <tissue evidence="10">Muscle</tissue>
    </source>
</reference>
<protein>
    <recommendedName>
        <fullName evidence="8">UDP-glucose 4-epimerase</fullName>
        <ecNumber evidence="8">5.1.3.2</ecNumber>
    </recommendedName>
</protein>
<dbReference type="InterPro" id="IPR005886">
    <property type="entry name" value="UDP_G4E"/>
</dbReference>
<accession>A0AAW0WUX7</accession>
<keyword evidence="8" id="KW-0119">Carbohydrate metabolism</keyword>
<evidence type="ECO:0000256" key="7">
    <source>
        <dbReference type="ARBA" id="ARBA00023235"/>
    </source>
</evidence>
<keyword evidence="6" id="KW-0299">Galactose metabolism</keyword>
<comment type="caution">
    <text evidence="10">The sequence shown here is derived from an EMBL/GenBank/DDBJ whole genome shotgun (WGS) entry which is preliminary data.</text>
</comment>
<dbReference type="GO" id="GO:0003974">
    <property type="term" value="F:UDP-N-acetylglucosamine 4-epimerase activity"/>
    <property type="evidence" value="ECO:0007669"/>
    <property type="project" value="UniProtKB-EC"/>
</dbReference>
<dbReference type="EMBL" id="JARKIK010000059">
    <property type="protein sequence ID" value="KAK8731785.1"/>
    <property type="molecule type" value="Genomic_DNA"/>
</dbReference>